<comment type="similarity">
    <text evidence="1">Belongs to the short-chain dehydrogenases/reductases (SDR) family.</text>
</comment>
<dbReference type="PRINTS" id="PR00081">
    <property type="entry name" value="GDHRDH"/>
</dbReference>
<evidence type="ECO:0000256" key="2">
    <source>
        <dbReference type="ARBA" id="ARBA00023002"/>
    </source>
</evidence>
<dbReference type="CDD" id="cd05233">
    <property type="entry name" value="SDR_c"/>
    <property type="match status" value="1"/>
</dbReference>
<evidence type="ECO:0000313" key="3">
    <source>
        <dbReference type="EMBL" id="KAK7418516.1"/>
    </source>
</evidence>
<proteinExistence type="inferred from homology"/>
<dbReference type="InterPro" id="IPR002347">
    <property type="entry name" value="SDR_fam"/>
</dbReference>
<dbReference type="Proteomes" id="UP001498421">
    <property type="component" value="Unassembled WGS sequence"/>
</dbReference>
<protein>
    <submittedName>
        <fullName evidence="3">Uncharacterized protein</fullName>
    </submittedName>
</protein>
<accession>A0ABR1HD85</accession>
<dbReference type="EMBL" id="JAZAVK010000165">
    <property type="protein sequence ID" value="KAK7418516.1"/>
    <property type="molecule type" value="Genomic_DNA"/>
</dbReference>
<dbReference type="InterPro" id="IPR036291">
    <property type="entry name" value="NAD(P)-bd_dom_sf"/>
</dbReference>
<reference evidence="3 4" key="1">
    <citation type="journal article" date="2025" name="Microbiol. Resour. Announc.">
        <title>Draft genome sequences for Neonectria magnoliae and Neonectria punicea, canker pathogens of Liriodendron tulipifera and Acer saccharum in West Virginia.</title>
        <authorList>
            <person name="Petronek H.M."/>
            <person name="Kasson M.T."/>
            <person name="Metheny A.M."/>
            <person name="Stauder C.M."/>
            <person name="Lovett B."/>
            <person name="Lynch S.C."/>
            <person name="Garnas J.R."/>
            <person name="Kasson L.R."/>
            <person name="Stajich J.E."/>
        </authorList>
    </citation>
    <scope>NUCLEOTIDE SEQUENCE [LARGE SCALE GENOMIC DNA]</scope>
    <source>
        <strain evidence="3 4">NRRL 64651</strain>
    </source>
</reference>
<sequence>MAPFSTQLTGAHVLVTGGSKGIGKVIVESFLAEGANVSYCARAVQDDQFLSFKDTARGARAVGSSVDISDPASIRAWVEKAAEAFGRIDVVVANACPGYQAATPEDWQKSFQADILGLWTLIDAATPHLEKRGGTGSIVVISSAAGFETKHNGIGGPYSVFKRAQATMAKDLGHKLGPMGIRINTVVPGAIETASVVLPDGTKKLSTFEVIKKENPEYIQGILDAIPLGRLGQSQDVANAVVFLGSRLASYVHGANIFVDGAVSSAL</sequence>
<dbReference type="PANTHER" id="PTHR42760:SF133">
    <property type="entry name" value="3-OXOACYL-[ACYL-CARRIER-PROTEIN] REDUCTASE"/>
    <property type="match status" value="1"/>
</dbReference>
<evidence type="ECO:0000313" key="4">
    <source>
        <dbReference type="Proteomes" id="UP001498421"/>
    </source>
</evidence>
<keyword evidence="2" id="KW-0560">Oxidoreductase</keyword>
<dbReference type="Gene3D" id="3.40.50.720">
    <property type="entry name" value="NAD(P)-binding Rossmann-like Domain"/>
    <property type="match status" value="1"/>
</dbReference>
<dbReference type="Pfam" id="PF13561">
    <property type="entry name" value="adh_short_C2"/>
    <property type="match status" value="1"/>
</dbReference>
<dbReference type="PANTHER" id="PTHR42760">
    <property type="entry name" value="SHORT-CHAIN DEHYDROGENASES/REDUCTASES FAMILY MEMBER"/>
    <property type="match status" value="1"/>
</dbReference>
<comment type="caution">
    <text evidence="3">The sequence shown here is derived from an EMBL/GenBank/DDBJ whole genome shotgun (WGS) entry which is preliminary data.</text>
</comment>
<evidence type="ECO:0000256" key="1">
    <source>
        <dbReference type="ARBA" id="ARBA00006484"/>
    </source>
</evidence>
<keyword evidence="4" id="KW-1185">Reference proteome</keyword>
<organism evidence="3 4">
    <name type="scientific">Neonectria magnoliae</name>
    <dbReference type="NCBI Taxonomy" id="2732573"/>
    <lineage>
        <taxon>Eukaryota</taxon>
        <taxon>Fungi</taxon>
        <taxon>Dikarya</taxon>
        <taxon>Ascomycota</taxon>
        <taxon>Pezizomycotina</taxon>
        <taxon>Sordariomycetes</taxon>
        <taxon>Hypocreomycetidae</taxon>
        <taxon>Hypocreales</taxon>
        <taxon>Nectriaceae</taxon>
        <taxon>Neonectria</taxon>
    </lineage>
</organism>
<name>A0ABR1HD85_9HYPO</name>
<gene>
    <name evidence="3" type="ORF">QQZ08_011226</name>
</gene>
<dbReference type="SUPFAM" id="SSF51735">
    <property type="entry name" value="NAD(P)-binding Rossmann-fold domains"/>
    <property type="match status" value="1"/>
</dbReference>